<name>A0AA40ANA6_9PEZI</name>
<comment type="caution">
    <text evidence="3">The sequence shown here is derived from an EMBL/GenBank/DDBJ whole genome shotgun (WGS) entry which is preliminary data.</text>
</comment>
<evidence type="ECO:0000313" key="4">
    <source>
        <dbReference type="Proteomes" id="UP001172159"/>
    </source>
</evidence>
<reference evidence="3" key="1">
    <citation type="submission" date="2023-06" db="EMBL/GenBank/DDBJ databases">
        <title>Genome-scale phylogeny and comparative genomics of the fungal order Sordariales.</title>
        <authorList>
            <consortium name="Lawrence Berkeley National Laboratory"/>
            <person name="Hensen N."/>
            <person name="Bonometti L."/>
            <person name="Westerberg I."/>
            <person name="Brannstrom I.O."/>
            <person name="Guillou S."/>
            <person name="Cros-Aarteil S."/>
            <person name="Calhoun S."/>
            <person name="Haridas S."/>
            <person name="Kuo A."/>
            <person name="Mondo S."/>
            <person name="Pangilinan J."/>
            <person name="Riley R."/>
            <person name="Labutti K."/>
            <person name="Andreopoulos B."/>
            <person name="Lipzen A."/>
            <person name="Chen C."/>
            <person name="Yanf M."/>
            <person name="Daum C."/>
            <person name="Ng V."/>
            <person name="Clum A."/>
            <person name="Steindorff A."/>
            <person name="Ohm R."/>
            <person name="Martin F."/>
            <person name="Silar P."/>
            <person name="Natvig D."/>
            <person name="Lalanne C."/>
            <person name="Gautier V."/>
            <person name="Ament-Velasquez S.L."/>
            <person name="Kruys A."/>
            <person name="Hutchinson M.I."/>
            <person name="Powell A.J."/>
            <person name="Barry K."/>
            <person name="Miller A.N."/>
            <person name="Grigoriev I.V."/>
            <person name="Debuchy R."/>
            <person name="Gladieux P."/>
            <person name="Thoren M.H."/>
            <person name="Johannesson H."/>
        </authorList>
    </citation>
    <scope>NUCLEOTIDE SEQUENCE</scope>
    <source>
        <strain evidence="3">CBS 540.89</strain>
    </source>
</reference>
<dbReference type="InterPro" id="IPR013320">
    <property type="entry name" value="ConA-like_dom_sf"/>
</dbReference>
<organism evidence="3 4">
    <name type="scientific">Apiosordaria backusii</name>
    <dbReference type="NCBI Taxonomy" id="314023"/>
    <lineage>
        <taxon>Eukaryota</taxon>
        <taxon>Fungi</taxon>
        <taxon>Dikarya</taxon>
        <taxon>Ascomycota</taxon>
        <taxon>Pezizomycotina</taxon>
        <taxon>Sordariomycetes</taxon>
        <taxon>Sordariomycetidae</taxon>
        <taxon>Sordariales</taxon>
        <taxon>Lasiosphaeriaceae</taxon>
        <taxon>Apiosordaria</taxon>
    </lineage>
</organism>
<feature type="region of interest" description="Disordered" evidence="2">
    <location>
        <begin position="129"/>
        <end position="163"/>
    </location>
</feature>
<feature type="compositionally biased region" description="Pro residues" evidence="2">
    <location>
        <begin position="132"/>
        <end position="141"/>
    </location>
</feature>
<comment type="similarity">
    <text evidence="1">Belongs to the glycosyl hydrolase 16 family.</text>
</comment>
<dbReference type="SUPFAM" id="SSF49899">
    <property type="entry name" value="Concanavalin A-like lectins/glucanases"/>
    <property type="match status" value="1"/>
</dbReference>
<gene>
    <name evidence="3" type="ORF">B0T21DRAFT_351740</name>
</gene>
<keyword evidence="4" id="KW-1185">Reference proteome</keyword>
<evidence type="ECO:0000256" key="2">
    <source>
        <dbReference type="SAM" id="MobiDB-lite"/>
    </source>
</evidence>
<feature type="compositionally biased region" description="Polar residues" evidence="2">
    <location>
        <begin position="145"/>
        <end position="163"/>
    </location>
</feature>
<dbReference type="InterPro" id="IPR050546">
    <property type="entry name" value="Glycosyl_Hydrlase_16"/>
</dbReference>
<sequence length="163" mass="17595">MDLRKTRIPPPHDFSCPPNSKLLISASLRFGSSPPPHQLGIWPSFWLLGADFRGNYHNWPSVSEIGIAESINGQNTLWQVLHCGFAPGGPCNEFDGIDFLACFPANGTAQQGPQPLTPFWKINGQDIVGRMAPPPNPPTGPAPTQVSHVNQPTNHSRAPTSGT</sequence>
<dbReference type="PANTHER" id="PTHR10963">
    <property type="entry name" value="GLYCOSYL HYDROLASE-RELATED"/>
    <property type="match status" value="1"/>
</dbReference>
<evidence type="ECO:0000256" key="1">
    <source>
        <dbReference type="ARBA" id="ARBA00006865"/>
    </source>
</evidence>
<accession>A0AA40ANA6</accession>
<dbReference type="AlphaFoldDB" id="A0AA40ANA6"/>
<dbReference type="EMBL" id="JAUKTV010000013">
    <property type="protein sequence ID" value="KAK0718967.1"/>
    <property type="molecule type" value="Genomic_DNA"/>
</dbReference>
<dbReference type="Gene3D" id="2.60.120.200">
    <property type="match status" value="1"/>
</dbReference>
<proteinExistence type="inferred from homology"/>
<dbReference type="Proteomes" id="UP001172159">
    <property type="component" value="Unassembled WGS sequence"/>
</dbReference>
<evidence type="ECO:0000313" key="3">
    <source>
        <dbReference type="EMBL" id="KAK0718967.1"/>
    </source>
</evidence>
<protein>
    <submittedName>
        <fullName evidence="3">Uncharacterized protein</fullName>
    </submittedName>
</protein>
<dbReference type="PANTHER" id="PTHR10963:SF55">
    <property type="entry name" value="GLYCOSIDE HYDROLASE FAMILY 16 PROTEIN"/>
    <property type="match status" value="1"/>
</dbReference>